<dbReference type="STRING" id="86630.A0A367JLR0"/>
<dbReference type="AlphaFoldDB" id="A0A367JLR0"/>
<evidence type="ECO:0000313" key="4">
    <source>
        <dbReference type="Proteomes" id="UP000252139"/>
    </source>
</evidence>
<organism evidence="3 4">
    <name type="scientific">Rhizopus azygosporus</name>
    <name type="common">Rhizopus microsporus var. azygosporus</name>
    <dbReference type="NCBI Taxonomy" id="86630"/>
    <lineage>
        <taxon>Eukaryota</taxon>
        <taxon>Fungi</taxon>
        <taxon>Fungi incertae sedis</taxon>
        <taxon>Mucoromycota</taxon>
        <taxon>Mucoromycotina</taxon>
        <taxon>Mucoromycetes</taxon>
        <taxon>Mucorales</taxon>
        <taxon>Mucorineae</taxon>
        <taxon>Rhizopodaceae</taxon>
        <taxon>Rhizopus</taxon>
    </lineage>
</organism>
<feature type="signal peptide" evidence="2">
    <location>
        <begin position="1"/>
        <end position="19"/>
    </location>
</feature>
<gene>
    <name evidence="3" type="ORF">CU097_002213</name>
</gene>
<evidence type="ECO:0008006" key="5">
    <source>
        <dbReference type="Google" id="ProtNLM"/>
    </source>
</evidence>
<sequence>MRSTLISLALVATLALVSALPSNLNVDIVKRDTTLAKKSTAGAIYRRALNREASRVVRRDENEDENEEEEDDKGDDGEEESSSHDRRDFLGLDDILDLDELLEGISDH</sequence>
<protein>
    <recommendedName>
        <fullName evidence="5">RxLR effector protein</fullName>
    </recommendedName>
</protein>
<feature type="compositionally biased region" description="Acidic residues" evidence="1">
    <location>
        <begin position="62"/>
        <end position="80"/>
    </location>
</feature>
<name>A0A367JLR0_RHIAZ</name>
<proteinExistence type="predicted"/>
<feature type="chain" id="PRO_5016794896" description="RxLR effector protein" evidence="2">
    <location>
        <begin position="20"/>
        <end position="108"/>
    </location>
</feature>
<evidence type="ECO:0000256" key="2">
    <source>
        <dbReference type="SAM" id="SignalP"/>
    </source>
</evidence>
<dbReference type="Proteomes" id="UP000252139">
    <property type="component" value="Unassembled WGS sequence"/>
</dbReference>
<evidence type="ECO:0000313" key="3">
    <source>
        <dbReference type="EMBL" id="RCH90809.1"/>
    </source>
</evidence>
<dbReference type="EMBL" id="PJQL01001064">
    <property type="protein sequence ID" value="RCH90809.1"/>
    <property type="molecule type" value="Genomic_DNA"/>
</dbReference>
<comment type="caution">
    <text evidence="3">The sequence shown here is derived from an EMBL/GenBank/DDBJ whole genome shotgun (WGS) entry which is preliminary data.</text>
</comment>
<reference evidence="3 4" key="1">
    <citation type="journal article" date="2018" name="G3 (Bethesda)">
        <title>Phylogenetic and Phylogenomic Definition of Rhizopus Species.</title>
        <authorList>
            <person name="Gryganskyi A.P."/>
            <person name="Golan J."/>
            <person name="Dolatabadi S."/>
            <person name="Mondo S."/>
            <person name="Robb S."/>
            <person name="Idnurm A."/>
            <person name="Muszewska A."/>
            <person name="Steczkiewicz K."/>
            <person name="Masonjones S."/>
            <person name="Liao H.L."/>
            <person name="Gajdeczka M.T."/>
            <person name="Anike F."/>
            <person name="Vuek A."/>
            <person name="Anishchenko I.M."/>
            <person name="Voigt K."/>
            <person name="de Hoog G.S."/>
            <person name="Smith M.E."/>
            <person name="Heitman J."/>
            <person name="Vilgalys R."/>
            <person name="Stajich J.E."/>
        </authorList>
    </citation>
    <scope>NUCLEOTIDE SEQUENCE [LARGE SCALE GENOMIC DNA]</scope>
    <source>
        <strain evidence="3 4">CBS 357.93</strain>
    </source>
</reference>
<feature type="region of interest" description="Disordered" evidence="1">
    <location>
        <begin position="55"/>
        <end position="88"/>
    </location>
</feature>
<keyword evidence="2" id="KW-0732">Signal</keyword>
<dbReference type="OrthoDB" id="10534471at2759"/>
<accession>A0A367JLR0</accession>
<evidence type="ECO:0000256" key="1">
    <source>
        <dbReference type="SAM" id="MobiDB-lite"/>
    </source>
</evidence>
<keyword evidence="4" id="KW-1185">Reference proteome</keyword>